<dbReference type="PANTHER" id="PTHR48019">
    <property type="entry name" value="SERUM RESPONSE FACTOR HOMOLOG"/>
    <property type="match status" value="1"/>
</dbReference>
<dbReference type="EMBL" id="JACEIK010010969">
    <property type="protein sequence ID" value="MCE3215376.1"/>
    <property type="molecule type" value="Genomic_DNA"/>
</dbReference>
<evidence type="ECO:0000313" key="8">
    <source>
        <dbReference type="Proteomes" id="UP000823775"/>
    </source>
</evidence>
<evidence type="ECO:0000259" key="6">
    <source>
        <dbReference type="PROSITE" id="PS50066"/>
    </source>
</evidence>
<evidence type="ECO:0000256" key="2">
    <source>
        <dbReference type="ARBA" id="ARBA00023015"/>
    </source>
</evidence>
<dbReference type="InterPro" id="IPR050142">
    <property type="entry name" value="MADS-box/MEF2_TF"/>
</dbReference>
<dbReference type="SUPFAM" id="SSF55455">
    <property type="entry name" value="SRF-like"/>
    <property type="match status" value="1"/>
</dbReference>
<comment type="subcellular location">
    <subcellularLocation>
        <location evidence="1">Nucleus</location>
    </subcellularLocation>
</comment>
<organism evidence="7 8">
    <name type="scientific">Datura stramonium</name>
    <name type="common">Jimsonweed</name>
    <name type="synonym">Common thornapple</name>
    <dbReference type="NCBI Taxonomy" id="4076"/>
    <lineage>
        <taxon>Eukaryota</taxon>
        <taxon>Viridiplantae</taxon>
        <taxon>Streptophyta</taxon>
        <taxon>Embryophyta</taxon>
        <taxon>Tracheophyta</taxon>
        <taxon>Spermatophyta</taxon>
        <taxon>Magnoliopsida</taxon>
        <taxon>eudicotyledons</taxon>
        <taxon>Gunneridae</taxon>
        <taxon>Pentapetalae</taxon>
        <taxon>asterids</taxon>
        <taxon>lamiids</taxon>
        <taxon>Solanales</taxon>
        <taxon>Solanaceae</taxon>
        <taxon>Solanoideae</taxon>
        <taxon>Datureae</taxon>
        <taxon>Datura</taxon>
    </lineage>
</organism>
<name>A0ABS8WUY9_DATST</name>
<dbReference type="PRINTS" id="PR00404">
    <property type="entry name" value="MADSDOMAIN"/>
</dbReference>
<dbReference type="PROSITE" id="PS50066">
    <property type="entry name" value="MADS_BOX_2"/>
    <property type="match status" value="1"/>
</dbReference>
<protein>
    <recommendedName>
        <fullName evidence="6">MADS-box domain-containing protein</fullName>
    </recommendedName>
</protein>
<dbReference type="SMART" id="SM00432">
    <property type="entry name" value="MADS"/>
    <property type="match status" value="1"/>
</dbReference>
<keyword evidence="2" id="KW-0805">Transcription regulation</keyword>
<dbReference type="InterPro" id="IPR036879">
    <property type="entry name" value="TF_MADSbox_sf"/>
</dbReference>
<evidence type="ECO:0000256" key="3">
    <source>
        <dbReference type="ARBA" id="ARBA00023125"/>
    </source>
</evidence>
<keyword evidence="4" id="KW-0804">Transcription</keyword>
<dbReference type="CDD" id="cd00266">
    <property type="entry name" value="MADS_SRF_like"/>
    <property type="match status" value="1"/>
</dbReference>
<keyword evidence="3" id="KW-0238">DNA-binding</keyword>
<dbReference type="Proteomes" id="UP000823775">
    <property type="component" value="Unassembled WGS sequence"/>
</dbReference>
<proteinExistence type="predicted"/>
<keyword evidence="5" id="KW-0539">Nucleus</keyword>
<evidence type="ECO:0000256" key="5">
    <source>
        <dbReference type="ARBA" id="ARBA00023242"/>
    </source>
</evidence>
<dbReference type="Pfam" id="PF00319">
    <property type="entry name" value="SRF-TF"/>
    <property type="match status" value="1"/>
</dbReference>
<evidence type="ECO:0000256" key="1">
    <source>
        <dbReference type="ARBA" id="ARBA00004123"/>
    </source>
</evidence>
<dbReference type="Gene3D" id="3.40.1810.10">
    <property type="entry name" value="Transcription factor, MADS-box"/>
    <property type="match status" value="1"/>
</dbReference>
<reference evidence="7 8" key="1">
    <citation type="journal article" date="2021" name="BMC Genomics">
        <title>Datura genome reveals duplications of psychoactive alkaloid biosynthetic genes and high mutation rate following tissue culture.</title>
        <authorList>
            <person name="Rajewski A."/>
            <person name="Carter-House D."/>
            <person name="Stajich J."/>
            <person name="Litt A."/>
        </authorList>
    </citation>
    <scope>NUCLEOTIDE SEQUENCE [LARGE SCALE GENOMIC DNA]</scope>
    <source>
        <strain evidence="7">AR-01</strain>
    </source>
</reference>
<gene>
    <name evidence="7" type="ORF">HAX54_002149</name>
</gene>
<evidence type="ECO:0000313" key="7">
    <source>
        <dbReference type="EMBL" id="MCE3215376.1"/>
    </source>
</evidence>
<sequence>MEFRVPEDSVEIIRDVIRVEELEHEASTANADLEERGGGDFFSGVIRTKVNLTYIENEAARKVTYNKRIKGFLKKAYELSILCNVEVVSVFYSSYNDEPVVFPNREVVTNTLTKFRALPALVQSKNMVTIEKYTKKMIEKKKKNLRKLKKENYIKELEIMMNKIMEGEAIPTDLHPNDFNNLMYVMNQHLTKIRELEKKRANEEGSTPNAFQPINGRMIHGGTNLEGPTEVAPVSMTPLVTPSMFSGGTNFERPRSPLFVPDVDPKWLVPTMAPSTILFPDLGDVPQQLFHREAPLETPPQMVPLVDPSRIPPFSLFSSQTFSSISQNLRRDPVMPPPLSTVSMTSLMPSPMMASPMSAPVFPPVTDPSVNISSISAPMSMNNYQNYSIDSPRNPTSSEWIDWNDDYVMALFDDSYLNNINIQDPSHNNF</sequence>
<accession>A0ABS8WUY9</accession>
<feature type="domain" description="MADS-box" evidence="6">
    <location>
        <begin position="45"/>
        <end position="94"/>
    </location>
</feature>
<comment type="caution">
    <text evidence="7">The sequence shown here is derived from an EMBL/GenBank/DDBJ whole genome shotgun (WGS) entry which is preliminary data.</text>
</comment>
<dbReference type="InterPro" id="IPR033897">
    <property type="entry name" value="SRF-like_MADS-box"/>
</dbReference>
<dbReference type="InterPro" id="IPR002100">
    <property type="entry name" value="TF_MADSbox"/>
</dbReference>
<evidence type="ECO:0000256" key="4">
    <source>
        <dbReference type="ARBA" id="ARBA00023163"/>
    </source>
</evidence>
<keyword evidence="8" id="KW-1185">Reference proteome</keyword>